<feature type="chain" id="PRO_5019093071" evidence="1">
    <location>
        <begin position="24"/>
        <end position="319"/>
    </location>
</feature>
<reference evidence="2 3" key="1">
    <citation type="submission" date="2018-12" db="EMBL/GenBank/DDBJ databases">
        <title>Bacillus ochoae sp. nov., Paenibacillus whitsoniae sp. nov., Paenibacillus spiritus sp. nov. Isolated from the Mars Exploration Rover during spacecraft assembly.</title>
        <authorList>
            <person name="Seuylemezian A."/>
            <person name="Vaishampayan P."/>
        </authorList>
    </citation>
    <scope>NUCLEOTIDE SEQUENCE [LARGE SCALE GENOMIC DNA]</scope>
    <source>
        <strain evidence="2 3">MER 54</strain>
    </source>
</reference>
<protein>
    <submittedName>
        <fullName evidence="2">Uncharacterized protein</fullName>
    </submittedName>
</protein>
<comment type="caution">
    <text evidence="2">The sequence shown here is derived from an EMBL/GenBank/DDBJ whole genome shotgun (WGS) entry which is preliminary data.</text>
</comment>
<evidence type="ECO:0000313" key="3">
    <source>
        <dbReference type="Proteomes" id="UP000276128"/>
    </source>
</evidence>
<organism evidence="2 3">
    <name type="scientific">Paenibacillus whitsoniae</name>
    <dbReference type="NCBI Taxonomy" id="2496558"/>
    <lineage>
        <taxon>Bacteria</taxon>
        <taxon>Bacillati</taxon>
        <taxon>Bacillota</taxon>
        <taxon>Bacilli</taxon>
        <taxon>Bacillales</taxon>
        <taxon>Paenibacillaceae</taxon>
        <taxon>Paenibacillus</taxon>
    </lineage>
</organism>
<sequence>MSKKWIAGAALTTLSLVSLTACTDNTQVKETVQQSLTKQSEMKSYTFEGSTTLSIGNDVLKSANPLTNELLSLVKESTITWKGISNLDPLQYQTDLQITPKGSTSPFEIPILIKDSKMYFNIPALNKGTDEFFALDLQKLSAGSTGPLNADTLKNTPQVTTAMSKLVLDGLDAKWFKEANDPIKLKDGTSAKSITIELTNKNEKEINTAIQAKMPEFLSTLQTNGLLTADKAEQFQKNGLQLKAPGKIALAIDDQGFARDQSLDLTFLLTVDGKPQESHVILHQAFDAINQNTPLTREVPAKAKNFEDILKFLAPATKK</sequence>
<dbReference type="EMBL" id="RXHU01000065">
    <property type="protein sequence ID" value="RTE07700.1"/>
    <property type="molecule type" value="Genomic_DNA"/>
</dbReference>
<name>A0A430J9U7_9BACL</name>
<proteinExistence type="predicted"/>
<evidence type="ECO:0000256" key="1">
    <source>
        <dbReference type="SAM" id="SignalP"/>
    </source>
</evidence>
<feature type="signal peptide" evidence="1">
    <location>
        <begin position="1"/>
        <end position="23"/>
    </location>
</feature>
<accession>A0A430J9U7</accession>
<gene>
    <name evidence="2" type="ORF">EJQ19_20685</name>
</gene>
<dbReference type="PROSITE" id="PS51257">
    <property type="entry name" value="PROKAR_LIPOPROTEIN"/>
    <property type="match status" value="1"/>
</dbReference>
<dbReference type="Proteomes" id="UP000276128">
    <property type="component" value="Unassembled WGS sequence"/>
</dbReference>
<dbReference type="OrthoDB" id="2532515at2"/>
<keyword evidence="1" id="KW-0732">Signal</keyword>
<evidence type="ECO:0000313" key="2">
    <source>
        <dbReference type="EMBL" id="RTE07700.1"/>
    </source>
</evidence>
<dbReference type="AlphaFoldDB" id="A0A430J9U7"/>
<dbReference type="RefSeq" id="WP_126143144.1">
    <property type="nucleotide sequence ID" value="NZ_RXHU01000065.1"/>
</dbReference>
<keyword evidence="3" id="KW-1185">Reference proteome</keyword>